<evidence type="ECO:0000313" key="2">
    <source>
        <dbReference type="EMBL" id="ASB88209.1"/>
    </source>
</evidence>
<organism evidence="2 3">
    <name type="scientific">Bacillus sonorensis</name>
    <dbReference type="NCBI Taxonomy" id="119858"/>
    <lineage>
        <taxon>Bacteria</taxon>
        <taxon>Bacillati</taxon>
        <taxon>Bacillota</taxon>
        <taxon>Bacilli</taxon>
        <taxon>Bacillales</taxon>
        <taxon>Bacillaceae</taxon>
        <taxon>Bacillus</taxon>
    </lineage>
</organism>
<dbReference type="GeneID" id="92854281"/>
<gene>
    <name evidence="2" type="ORF">S101395_01700</name>
</gene>
<dbReference type="EMBL" id="CP021920">
    <property type="protein sequence ID" value="ASB88209.1"/>
    <property type="molecule type" value="Genomic_DNA"/>
</dbReference>
<keyword evidence="1" id="KW-0472">Membrane</keyword>
<reference evidence="2 3" key="1">
    <citation type="submission" date="2017-06" db="EMBL/GenBank/DDBJ databases">
        <title>Genome sequence of Bacillus sonorensis strain SRCM101395.</title>
        <authorList>
            <person name="Cho S.H."/>
        </authorList>
    </citation>
    <scope>NUCLEOTIDE SEQUENCE [LARGE SCALE GENOMIC DNA]</scope>
    <source>
        <strain evidence="2 3">SRCM101395</strain>
    </source>
</reference>
<dbReference type="RefSeq" id="WP_006637712.1">
    <property type="nucleotide sequence ID" value="NZ_CABJEH010000003.1"/>
</dbReference>
<name>A0ABM6LGM1_9BACI</name>
<dbReference type="InterPro" id="IPR021359">
    <property type="entry name" value="DUF2812"/>
</dbReference>
<evidence type="ECO:0000256" key="1">
    <source>
        <dbReference type="SAM" id="Phobius"/>
    </source>
</evidence>
<protein>
    <recommendedName>
        <fullName evidence="4">DUF2812 domain-containing protein</fullName>
    </recommendedName>
</protein>
<sequence length="173" mass="19662">MKQRKYIMSDGLAFSEEKDMKKLSDMASKGWVLDSFAFMGYRLKKADSKNLTYSIDYQDIDEDGFEDYIETFAAAGWAHICSYHGMHIFAAEPGTSPIYTDRSTLIEKYKRSEKSVRHVTITLVCLTLLTAMLHYITGISKWVPLICFVVALPFILTFVAAIGRIFGKWGKSV</sequence>
<dbReference type="Proteomes" id="UP000196877">
    <property type="component" value="Chromosome"/>
</dbReference>
<evidence type="ECO:0008006" key="4">
    <source>
        <dbReference type="Google" id="ProtNLM"/>
    </source>
</evidence>
<feature type="transmembrane region" description="Helical" evidence="1">
    <location>
        <begin position="142"/>
        <end position="166"/>
    </location>
</feature>
<evidence type="ECO:0000313" key="3">
    <source>
        <dbReference type="Proteomes" id="UP000196877"/>
    </source>
</evidence>
<proteinExistence type="predicted"/>
<keyword evidence="1" id="KW-1133">Transmembrane helix</keyword>
<accession>A0ABM6LGM1</accession>
<keyword evidence="3" id="KW-1185">Reference proteome</keyword>
<dbReference type="Pfam" id="PF11193">
    <property type="entry name" value="DUF2812"/>
    <property type="match status" value="1"/>
</dbReference>
<feature type="transmembrane region" description="Helical" evidence="1">
    <location>
        <begin position="118"/>
        <end position="136"/>
    </location>
</feature>
<keyword evidence="1" id="KW-0812">Transmembrane</keyword>